<dbReference type="PANTHER" id="PTHR34180:SF1">
    <property type="entry name" value="BETA-ALANYL-DOPAMINE_CARCININE HYDROLASE"/>
    <property type="match status" value="1"/>
</dbReference>
<protein>
    <submittedName>
        <fullName evidence="2">C45 family peptidase</fullName>
    </submittedName>
</protein>
<dbReference type="Gene3D" id="3.60.60.10">
    <property type="entry name" value="Penicillin V Acylase, Chain A"/>
    <property type="match status" value="1"/>
</dbReference>
<dbReference type="InterPro" id="IPR047801">
    <property type="entry name" value="Peptidase_C45"/>
</dbReference>
<organism evidence="2">
    <name type="scientific">Mesorhizobium sp. WSM2240</name>
    <dbReference type="NCBI Taxonomy" id="3228851"/>
    <lineage>
        <taxon>Bacteria</taxon>
        <taxon>Pseudomonadati</taxon>
        <taxon>Pseudomonadota</taxon>
        <taxon>Alphaproteobacteria</taxon>
        <taxon>Hyphomicrobiales</taxon>
        <taxon>Phyllobacteriaceae</taxon>
        <taxon>Mesorhizobium</taxon>
    </lineage>
</organism>
<evidence type="ECO:0000313" key="2">
    <source>
        <dbReference type="EMBL" id="XCG50633.1"/>
    </source>
</evidence>
<reference evidence="2" key="1">
    <citation type="submission" date="2024-06" db="EMBL/GenBank/DDBJ databases">
        <title>Mesorhizobium karijinii sp. nov., a symbiont of the iconic Swainsona formosa from arid Australia.</title>
        <authorList>
            <person name="Hill Y.J."/>
            <person name="Watkin E.L.J."/>
            <person name="O'Hara G.W."/>
            <person name="Terpolilli J."/>
            <person name="Tye M.L."/>
            <person name="Kohlmeier M.G."/>
        </authorList>
    </citation>
    <scope>NUCLEOTIDE SEQUENCE</scope>
    <source>
        <strain evidence="2">WSM2240</strain>
    </source>
</reference>
<proteinExistence type="predicted"/>
<accession>A0AAU8CWB0</accession>
<dbReference type="RefSeq" id="WP_353641842.1">
    <property type="nucleotide sequence ID" value="NZ_CP159253.1"/>
</dbReference>
<dbReference type="Gene3D" id="1.10.10.2120">
    <property type="match status" value="1"/>
</dbReference>
<dbReference type="Pfam" id="PF03417">
    <property type="entry name" value="AAT"/>
    <property type="match status" value="1"/>
</dbReference>
<dbReference type="EMBL" id="CP159253">
    <property type="protein sequence ID" value="XCG50633.1"/>
    <property type="molecule type" value="Genomic_DNA"/>
</dbReference>
<dbReference type="InterPro" id="IPR047794">
    <property type="entry name" value="C45_proenzyme-like"/>
</dbReference>
<feature type="domain" description="Peptidase C45 hydrolase" evidence="1">
    <location>
        <begin position="150"/>
        <end position="282"/>
    </location>
</feature>
<name>A0AAU8CWB0_9HYPH</name>
<dbReference type="NCBIfam" id="NF040521">
    <property type="entry name" value="C45_proenzyme"/>
    <property type="match status" value="1"/>
</dbReference>
<dbReference type="AlphaFoldDB" id="A0AAU8CWB0"/>
<evidence type="ECO:0000259" key="1">
    <source>
        <dbReference type="Pfam" id="PF03417"/>
    </source>
</evidence>
<dbReference type="InterPro" id="IPR005079">
    <property type="entry name" value="Peptidase_C45_hydrolase"/>
</dbReference>
<sequence>MKTELLPIVDCAGSPRQRGRAHGEALRAVIVEKTARWRDAIGEAYGIPAETFLPRFLAATRFGDAIERYTPDLAEEVAGIAEGSGIGSETAYALQLMDEEWWFGGSAGDGHCSSLAIAPGGARPTIVAQTMDLPCWHDGAQALLRIQDPEAGETMVFTSAGMIGLMGVSQRGVGICVNTLWQLAVSPAGLPVAFAMRGALNHSTVAEAVAFLRDVPHASGQNYQIGDRQGIATVECSAGAALPLTIASGRSLHTNHPLANEDKLSPAVSLAGSDNSRARLESLRIDLEGVDVTRDRVKAALAAYRSGGEVSIAAQQDAPATEAMTVGAVVYEIGEPTSLSVCAGPPSIEAWREITLGT</sequence>
<dbReference type="PANTHER" id="PTHR34180">
    <property type="entry name" value="PEPTIDASE C45"/>
    <property type="match status" value="1"/>
</dbReference>
<gene>
    <name evidence="2" type="ORF">ABVK50_09210</name>
</gene>